<keyword evidence="8" id="KW-0812">Transmembrane</keyword>
<feature type="region of interest" description="Disordered" evidence="7">
    <location>
        <begin position="767"/>
        <end position="790"/>
    </location>
</feature>
<evidence type="ECO:0000259" key="9">
    <source>
        <dbReference type="Pfam" id="PF01055"/>
    </source>
</evidence>
<dbReference type="CDD" id="cd14752">
    <property type="entry name" value="GH31_N"/>
    <property type="match status" value="1"/>
</dbReference>
<dbReference type="SUPFAM" id="SSF51011">
    <property type="entry name" value="Glycosyl hydrolase domain"/>
    <property type="match status" value="1"/>
</dbReference>
<accession>A0AAE0PAI5</accession>
<keyword evidence="5" id="KW-0325">Glycoprotein</keyword>
<dbReference type="Gene3D" id="2.60.40.1760">
    <property type="entry name" value="glycosyl hydrolase (family 31)"/>
    <property type="match status" value="1"/>
</dbReference>
<evidence type="ECO:0000256" key="1">
    <source>
        <dbReference type="ARBA" id="ARBA00001657"/>
    </source>
</evidence>
<sequence length="1249" mass="137692">MMRPAKMEYAASARLCSSGGSQLETGRTGTTTKLAWTTQTNGSPSQARVRQPQKAPTNSDNAAAAPTSGSYLGRGDCVIVELFYQFWTFKYPLPTTVVIFLAQLFFTNPVYAASLEGKRNTNPDPGYFGTRLVPKTFLDFDGVYQLEGSFGDNLTASTYLGISTFLFCLLGIFFVSEGRRGRGAKQIWGTFNPGFFVMTVFASASFFLLAALVPQWTSAQQQQQQQQQQQGSVTASPASGPGVLSATAVGDGPMFTFPASADIGPNVLPNVFDPQAVDAQSVCPGYTASNVQQSKTGLTADLSLAGTPCSVYGNDIQDLKLTVEFQADNRLNVQIQPRYIGRANETWFTLPEVLVSKPQAESDATEAGSKLDISWSNDPTFSFTVKRRVTGDVLFTTEGRKLVYEDQFIEFGSPLPENYNLYGLGEVIHGFRLGNNLTRTLFAGDVGDVIDANIYGSHPIYLDTRYFTKDESGKLTYVSNPSDKNAKYFSYTNGVFLRNAHAQEVLLRPEGITWRTLGGNIDLYFYEGSSAQDIIKSYQLSAVGLPAMQQYWTLGFHQCRWGYSNWTVVKDVVDNFRKFDIPLETIWTDIDYMKGYRDFENDPDQFSYEEGAEFLKELHENHQHYVPIVDSAIYAPNPDKPADDYEPYHRGLEADAFIMNPDGSLYIGAVWPGYTVFPDWIGAALNGTGAVRWWIDEFVRYYKKVAFDGIWIDMSEVASFCIGSCGTGNLTLNPVHPPWGLPGEPGALVLEYPEGFDKTNASEAASATSAHKTQYPDATTTATTSTSYLRTTPTPGARNINYPPYVINNYHGDIGTHALSPNGTHHGGTVDYDFHNLFGHEILRATYQALLKVFEGKRPFIIGRSTFAGSGKWAGHWGGDNYSLWAYLYFSIPQALSFSIFGFPMFGVDTCGFSGNADNELCSRWMQLSAFFPFYRNHNVRGAISQEPYVWSSVIDASRKAMKIRYLLLPYMYTLMTQASLSGSTVMRALSWEFPQEPWLADADRQFMLGSAVMVTPCLEQGATTVNGVFPGIAEGTIWYDWYTYKSASEGVQSGQNVTIDAPLGHIPVYLRGGHVIPLQEPGYTTTESRQNEWSVIVALDGEGKANGTLYLDDGESLEPGENVKWVDFTVEKKSLQVTPKGKYVDQNSLANVTVLGVANAPSRVSVNGDNLDSSSWSYDSEGKFLSVTDLQGNFKEGAWTSSWTLSWESPSDSGSSPVRGASGRLEISIPSFLCAAVFGVIFGRLFVV</sequence>
<dbReference type="Proteomes" id="UP001281003">
    <property type="component" value="Unassembled WGS sequence"/>
</dbReference>
<feature type="transmembrane region" description="Helical" evidence="8">
    <location>
        <begin position="195"/>
        <end position="216"/>
    </location>
</feature>
<dbReference type="EC" id="3.2.1.20" evidence="3"/>
<evidence type="ECO:0000256" key="7">
    <source>
        <dbReference type="SAM" id="MobiDB-lite"/>
    </source>
</evidence>
<dbReference type="InterPro" id="IPR013780">
    <property type="entry name" value="Glyco_hydro_b"/>
</dbReference>
<dbReference type="AlphaFoldDB" id="A0AAE0PAI5"/>
<organism evidence="11 12">
    <name type="scientific">Sordaria brevicollis</name>
    <dbReference type="NCBI Taxonomy" id="83679"/>
    <lineage>
        <taxon>Eukaryota</taxon>
        <taxon>Fungi</taxon>
        <taxon>Dikarya</taxon>
        <taxon>Ascomycota</taxon>
        <taxon>Pezizomycotina</taxon>
        <taxon>Sordariomycetes</taxon>
        <taxon>Sordariomycetidae</taxon>
        <taxon>Sordariales</taxon>
        <taxon>Sordariaceae</taxon>
        <taxon>Sordaria</taxon>
    </lineage>
</organism>
<feature type="transmembrane region" description="Helical" evidence="8">
    <location>
        <begin position="156"/>
        <end position="175"/>
    </location>
</feature>
<dbReference type="GO" id="GO:0004558">
    <property type="term" value="F:alpha-1,4-glucosidase activity"/>
    <property type="evidence" value="ECO:0007669"/>
    <property type="project" value="UniProtKB-EC"/>
</dbReference>
<evidence type="ECO:0000313" key="12">
    <source>
        <dbReference type="Proteomes" id="UP001281003"/>
    </source>
</evidence>
<dbReference type="CDD" id="cd06602">
    <property type="entry name" value="GH31_MGAM_SI_GAA"/>
    <property type="match status" value="1"/>
</dbReference>
<dbReference type="PANTHER" id="PTHR22762:SF133">
    <property type="entry name" value="P-TYPE DOMAIN-CONTAINING PROTEIN"/>
    <property type="match status" value="1"/>
</dbReference>
<evidence type="ECO:0000259" key="10">
    <source>
        <dbReference type="Pfam" id="PF21365"/>
    </source>
</evidence>
<dbReference type="InterPro" id="IPR011013">
    <property type="entry name" value="Gal_mutarotase_sf_dom"/>
</dbReference>
<evidence type="ECO:0000313" key="11">
    <source>
        <dbReference type="EMBL" id="KAK3396371.1"/>
    </source>
</evidence>
<evidence type="ECO:0000256" key="5">
    <source>
        <dbReference type="ARBA" id="ARBA00023180"/>
    </source>
</evidence>
<dbReference type="PROSITE" id="PS00129">
    <property type="entry name" value="GLYCOSYL_HYDROL_F31_1"/>
    <property type="match status" value="1"/>
</dbReference>
<dbReference type="FunFam" id="3.20.20.80:FF:000138">
    <property type="entry name" value="Putative alpha-glucosidase AgdA"/>
    <property type="match status" value="1"/>
</dbReference>
<dbReference type="SUPFAM" id="SSF74650">
    <property type="entry name" value="Galactose mutarotase-like"/>
    <property type="match status" value="1"/>
</dbReference>
<feature type="transmembrane region" description="Helical" evidence="8">
    <location>
        <begin position="91"/>
        <end position="111"/>
    </location>
</feature>
<gene>
    <name evidence="11" type="ORF">B0T20DRAFT_269422</name>
</gene>
<keyword evidence="12" id="KW-1185">Reference proteome</keyword>
<dbReference type="EMBL" id="JAUTDP010000009">
    <property type="protein sequence ID" value="KAK3396371.1"/>
    <property type="molecule type" value="Genomic_DNA"/>
</dbReference>
<evidence type="ECO:0000256" key="8">
    <source>
        <dbReference type="SAM" id="Phobius"/>
    </source>
</evidence>
<dbReference type="GO" id="GO:0030246">
    <property type="term" value="F:carbohydrate binding"/>
    <property type="evidence" value="ECO:0007669"/>
    <property type="project" value="InterPro"/>
</dbReference>
<dbReference type="Pfam" id="PF21365">
    <property type="entry name" value="Glyco_hydro_31_3rd"/>
    <property type="match status" value="1"/>
</dbReference>
<keyword evidence="4 11" id="KW-0378">Hydrolase</keyword>
<keyword evidence="6" id="KW-0326">Glycosidase</keyword>
<dbReference type="InterPro" id="IPR048395">
    <property type="entry name" value="Glyco_hydro_31_C"/>
</dbReference>
<proteinExistence type="inferred from homology"/>
<comment type="caution">
    <text evidence="11">The sequence shown here is derived from an EMBL/GenBank/DDBJ whole genome shotgun (WGS) entry which is preliminary data.</text>
</comment>
<dbReference type="Pfam" id="PF01055">
    <property type="entry name" value="Glyco_hydro_31_2nd"/>
    <property type="match status" value="1"/>
</dbReference>
<feature type="domain" description="Glycosyl hydrolase family 31 C-terminal" evidence="10">
    <location>
        <begin position="983"/>
        <end position="1077"/>
    </location>
</feature>
<dbReference type="SUPFAM" id="SSF51445">
    <property type="entry name" value="(Trans)glycosidases"/>
    <property type="match status" value="1"/>
</dbReference>
<dbReference type="InterPro" id="IPR017853">
    <property type="entry name" value="GH"/>
</dbReference>
<reference evidence="11" key="1">
    <citation type="journal article" date="2023" name="Mol. Phylogenet. Evol.">
        <title>Genome-scale phylogeny and comparative genomics of the fungal order Sordariales.</title>
        <authorList>
            <person name="Hensen N."/>
            <person name="Bonometti L."/>
            <person name="Westerberg I."/>
            <person name="Brannstrom I.O."/>
            <person name="Guillou S."/>
            <person name="Cros-Aarteil S."/>
            <person name="Calhoun S."/>
            <person name="Haridas S."/>
            <person name="Kuo A."/>
            <person name="Mondo S."/>
            <person name="Pangilinan J."/>
            <person name="Riley R."/>
            <person name="LaButti K."/>
            <person name="Andreopoulos B."/>
            <person name="Lipzen A."/>
            <person name="Chen C."/>
            <person name="Yan M."/>
            <person name="Daum C."/>
            <person name="Ng V."/>
            <person name="Clum A."/>
            <person name="Steindorff A."/>
            <person name="Ohm R.A."/>
            <person name="Martin F."/>
            <person name="Silar P."/>
            <person name="Natvig D.O."/>
            <person name="Lalanne C."/>
            <person name="Gautier V."/>
            <person name="Ament-Velasquez S.L."/>
            <person name="Kruys A."/>
            <person name="Hutchinson M.I."/>
            <person name="Powell A.J."/>
            <person name="Barry K."/>
            <person name="Miller A.N."/>
            <person name="Grigoriev I.V."/>
            <person name="Debuchy R."/>
            <person name="Gladieux P."/>
            <person name="Hiltunen Thoren M."/>
            <person name="Johannesson H."/>
        </authorList>
    </citation>
    <scope>NUCLEOTIDE SEQUENCE</scope>
    <source>
        <strain evidence="11">FGSC 1904</strain>
    </source>
</reference>
<evidence type="ECO:0000256" key="6">
    <source>
        <dbReference type="ARBA" id="ARBA00023295"/>
    </source>
</evidence>
<evidence type="ECO:0000256" key="2">
    <source>
        <dbReference type="ARBA" id="ARBA00007806"/>
    </source>
</evidence>
<comment type="catalytic activity">
    <reaction evidence="1">
        <text>Hydrolysis of terminal, non-reducing (1-&gt;4)-linked alpha-D-glucose residues with release of alpha-D-glucose.</text>
        <dbReference type="EC" id="3.2.1.20"/>
    </reaction>
</comment>
<feature type="region of interest" description="Disordered" evidence="7">
    <location>
        <begin position="37"/>
        <end position="66"/>
    </location>
</feature>
<protein>
    <recommendedName>
        <fullName evidence="3">alpha-glucosidase</fullName>
        <ecNumber evidence="3">3.2.1.20</ecNumber>
    </recommendedName>
</protein>
<feature type="transmembrane region" description="Helical" evidence="8">
    <location>
        <begin position="1228"/>
        <end position="1248"/>
    </location>
</feature>
<dbReference type="InterPro" id="IPR000322">
    <property type="entry name" value="Glyco_hydro_31_TIM"/>
</dbReference>
<keyword evidence="8" id="KW-0472">Membrane</keyword>
<dbReference type="InterPro" id="IPR030458">
    <property type="entry name" value="Glyco_hydro_31_AS"/>
</dbReference>
<dbReference type="Gene3D" id="2.60.40.1180">
    <property type="entry name" value="Golgi alpha-mannosidase II"/>
    <property type="match status" value="2"/>
</dbReference>
<evidence type="ECO:0000256" key="3">
    <source>
        <dbReference type="ARBA" id="ARBA00012741"/>
    </source>
</evidence>
<dbReference type="PANTHER" id="PTHR22762">
    <property type="entry name" value="ALPHA-GLUCOSIDASE"/>
    <property type="match status" value="1"/>
</dbReference>
<dbReference type="GO" id="GO:0005975">
    <property type="term" value="P:carbohydrate metabolic process"/>
    <property type="evidence" value="ECO:0007669"/>
    <property type="project" value="InterPro"/>
</dbReference>
<name>A0AAE0PAI5_SORBR</name>
<dbReference type="Gene3D" id="3.20.20.80">
    <property type="entry name" value="Glycosidases"/>
    <property type="match status" value="2"/>
</dbReference>
<reference evidence="11" key="2">
    <citation type="submission" date="2023-07" db="EMBL/GenBank/DDBJ databases">
        <authorList>
            <consortium name="Lawrence Berkeley National Laboratory"/>
            <person name="Haridas S."/>
            <person name="Hensen N."/>
            <person name="Bonometti L."/>
            <person name="Westerberg I."/>
            <person name="Brannstrom I.O."/>
            <person name="Guillou S."/>
            <person name="Cros-Aarteil S."/>
            <person name="Calhoun S."/>
            <person name="Kuo A."/>
            <person name="Mondo S."/>
            <person name="Pangilinan J."/>
            <person name="Riley R."/>
            <person name="LaButti K."/>
            <person name="Andreopoulos B."/>
            <person name="Lipzen A."/>
            <person name="Chen C."/>
            <person name="Yanf M."/>
            <person name="Daum C."/>
            <person name="Ng V."/>
            <person name="Clum A."/>
            <person name="Steindorff A."/>
            <person name="Ohm R."/>
            <person name="Martin F."/>
            <person name="Silar P."/>
            <person name="Natvig D."/>
            <person name="Lalanne C."/>
            <person name="Gautier V."/>
            <person name="Ament-velasquez S.L."/>
            <person name="Kruys A."/>
            <person name="Hutchinson M.I."/>
            <person name="Powell A.J."/>
            <person name="Barry K."/>
            <person name="Miller A.N."/>
            <person name="Grigoriev I.V."/>
            <person name="Debuchy R."/>
            <person name="Gladieux P."/>
            <person name="Thoren M.H."/>
            <person name="Johannesson H."/>
        </authorList>
    </citation>
    <scope>NUCLEOTIDE SEQUENCE</scope>
    <source>
        <strain evidence="11">FGSC 1904</strain>
    </source>
</reference>
<keyword evidence="8" id="KW-1133">Transmembrane helix</keyword>
<comment type="similarity">
    <text evidence="2">Belongs to the glycosyl hydrolase 31 family.</text>
</comment>
<feature type="compositionally biased region" description="Polar residues" evidence="7">
    <location>
        <begin position="37"/>
        <end position="61"/>
    </location>
</feature>
<feature type="domain" description="Glycoside hydrolase family 31 TIM barrel" evidence="9">
    <location>
        <begin position="546"/>
        <end position="975"/>
    </location>
</feature>
<evidence type="ECO:0000256" key="4">
    <source>
        <dbReference type="ARBA" id="ARBA00022801"/>
    </source>
</evidence>